<keyword evidence="5" id="KW-0418">Kinase</keyword>
<evidence type="ECO:0000313" key="9">
    <source>
        <dbReference type="EMBL" id="CAF1110214.1"/>
    </source>
</evidence>
<dbReference type="GO" id="GO:0016020">
    <property type="term" value="C:membrane"/>
    <property type="evidence" value="ECO:0007669"/>
    <property type="project" value="TreeGrafter"/>
</dbReference>
<dbReference type="AlphaFoldDB" id="A0A815EVF6"/>
<evidence type="ECO:0000313" key="11">
    <source>
        <dbReference type="Proteomes" id="UP000663870"/>
    </source>
</evidence>
<reference evidence="10" key="1">
    <citation type="submission" date="2021-02" db="EMBL/GenBank/DDBJ databases">
        <authorList>
            <person name="Nowell W R."/>
        </authorList>
    </citation>
    <scope>NUCLEOTIDE SEQUENCE</scope>
</reference>
<dbReference type="SMART" id="SM00046">
    <property type="entry name" value="DAGKc"/>
    <property type="match status" value="1"/>
</dbReference>
<dbReference type="InterPro" id="IPR000756">
    <property type="entry name" value="Diacylglycerol_kin_accessory"/>
</dbReference>
<dbReference type="Proteomes" id="UP000663854">
    <property type="component" value="Unassembled WGS sequence"/>
</dbReference>
<evidence type="ECO:0000313" key="10">
    <source>
        <dbReference type="EMBL" id="CAF1320575.1"/>
    </source>
</evidence>
<keyword evidence="4" id="KW-0547">Nucleotide-binding</keyword>
<dbReference type="Pfam" id="PF00781">
    <property type="entry name" value="DAGK_cat"/>
    <property type="match status" value="1"/>
</dbReference>
<evidence type="ECO:0000256" key="5">
    <source>
        <dbReference type="ARBA" id="ARBA00022777"/>
    </source>
</evidence>
<protein>
    <recommendedName>
        <fullName evidence="2">diacylglycerol kinase (ATP)</fullName>
        <ecNumber evidence="2">2.7.1.107</ecNumber>
    </recommendedName>
</protein>
<keyword evidence="6" id="KW-0067">ATP-binding</keyword>
<dbReference type="InterPro" id="IPR037607">
    <property type="entry name" value="DGK"/>
</dbReference>
<dbReference type="EMBL" id="CAJNOL010001244">
    <property type="protein sequence ID" value="CAF1320575.1"/>
    <property type="molecule type" value="Genomic_DNA"/>
</dbReference>
<dbReference type="GO" id="GO:0005524">
    <property type="term" value="F:ATP binding"/>
    <property type="evidence" value="ECO:0007669"/>
    <property type="project" value="UniProtKB-KW"/>
</dbReference>
<dbReference type="InterPro" id="IPR001206">
    <property type="entry name" value="Diacylglycerol_kinase_cat_dom"/>
</dbReference>
<accession>A0A815EVF6</accession>
<dbReference type="GO" id="GO:0004143">
    <property type="term" value="F:ATP-dependent diacylglycerol kinase activity"/>
    <property type="evidence" value="ECO:0007669"/>
    <property type="project" value="UniProtKB-EC"/>
</dbReference>
<evidence type="ECO:0000256" key="3">
    <source>
        <dbReference type="ARBA" id="ARBA00022679"/>
    </source>
</evidence>
<dbReference type="Proteomes" id="UP000663870">
    <property type="component" value="Unassembled WGS sequence"/>
</dbReference>
<dbReference type="PANTHER" id="PTHR11255">
    <property type="entry name" value="DIACYLGLYCEROL KINASE"/>
    <property type="match status" value="1"/>
</dbReference>
<comment type="similarity">
    <text evidence="1">Belongs to the eukaryotic diacylglycerol kinase family.</text>
</comment>
<sequence length="664" mass="75220">MTLPSLASTMLTLPSNDDSVTHLSFDNISRSRDYDALMKVNSSSDIHQHYQESTHHRFKRDVHQLNTNDSPSLVDNLKSEQPISTPMTLADPSQSSLLTLKHDRFLINHTNDHDDGQFPSFSSSTDDTIRTSGSTHRDRCSSMLDDQLIEHSPSVVLNQNRISQRIPTTSPASLSMSSESGNCNSVSYGVDWSDRARPTSHCWFPYTFNYPSTAQRCAYATCSNRKPTVLMPFLQCGSCGLTVHAHHLNDSHATEDNVLSSCRPSFIDNPISEKLYVNGEDNPSNFDKHFWTHIPTLTEPCVYCNRKSIPKGLFVARLGQTSTRPALHITCQDTTITSTLSKSCSPKMSHTSTGLLCLWCFRSYHQQCWEHLNAEEDKIKCDYGLLRNIIVRPQWLHRSNQSSSGFRAGFPSHSTDSCSTLNSFPYTPTLVFINKRSGGQNGEEIYRKLLQKLNPRQVFLLESDATIVNALDIYISLPNTRICVCGGDGSVSWFLSRIAEVYSSNNNPPVAICPLGTCNDLSRVLAWGGHYNSKQLLPTLLKIPQAQVVPLDRWQVHIEHIDLPNLTSMRRQHRDNRFQISGIFQPLLREPKFIRESNRATYQNHRSLPNTHFVNYMSFGLDAAIAIEFHDRRTYDPAKFSSAWKNKLMYLNESLLRKQRRATS</sequence>
<dbReference type="SUPFAM" id="SSF111331">
    <property type="entry name" value="NAD kinase/diacylglycerol kinase-like"/>
    <property type="match status" value="1"/>
</dbReference>
<feature type="region of interest" description="Disordered" evidence="7">
    <location>
        <begin position="116"/>
        <end position="137"/>
    </location>
</feature>
<evidence type="ECO:0000256" key="6">
    <source>
        <dbReference type="ARBA" id="ARBA00022840"/>
    </source>
</evidence>
<dbReference type="PROSITE" id="PS50146">
    <property type="entry name" value="DAGK"/>
    <property type="match status" value="1"/>
</dbReference>
<comment type="caution">
    <text evidence="10">The sequence shown here is derived from an EMBL/GenBank/DDBJ whole genome shotgun (WGS) entry which is preliminary data.</text>
</comment>
<evidence type="ECO:0000256" key="4">
    <source>
        <dbReference type="ARBA" id="ARBA00022741"/>
    </source>
</evidence>
<dbReference type="EMBL" id="CAJNOH010000716">
    <property type="protein sequence ID" value="CAF1110214.1"/>
    <property type="molecule type" value="Genomic_DNA"/>
</dbReference>
<evidence type="ECO:0000259" key="8">
    <source>
        <dbReference type="PROSITE" id="PS50146"/>
    </source>
</evidence>
<dbReference type="GO" id="GO:0007200">
    <property type="term" value="P:phospholipase C-activating G protein-coupled receptor signaling pathway"/>
    <property type="evidence" value="ECO:0007669"/>
    <property type="project" value="InterPro"/>
</dbReference>
<dbReference type="InterPro" id="IPR017438">
    <property type="entry name" value="ATP-NAD_kinase_N"/>
</dbReference>
<keyword evidence="11" id="KW-1185">Reference proteome</keyword>
<dbReference type="Gene3D" id="3.40.50.10330">
    <property type="entry name" value="Probable inorganic polyphosphate/atp-NAD kinase, domain 1"/>
    <property type="match status" value="1"/>
</dbReference>
<gene>
    <name evidence="10" type="ORF">JXQ802_LOCUS30521</name>
    <name evidence="9" type="ORF">PYM288_LOCUS20149</name>
</gene>
<feature type="compositionally biased region" description="Polar residues" evidence="7">
    <location>
        <begin position="119"/>
        <end position="134"/>
    </location>
</feature>
<feature type="domain" description="DAGKc" evidence="8">
    <location>
        <begin position="424"/>
        <end position="560"/>
    </location>
</feature>
<organism evidence="10 11">
    <name type="scientific">Rotaria sordida</name>
    <dbReference type="NCBI Taxonomy" id="392033"/>
    <lineage>
        <taxon>Eukaryota</taxon>
        <taxon>Metazoa</taxon>
        <taxon>Spiralia</taxon>
        <taxon>Gnathifera</taxon>
        <taxon>Rotifera</taxon>
        <taxon>Eurotatoria</taxon>
        <taxon>Bdelloidea</taxon>
        <taxon>Philodinida</taxon>
        <taxon>Philodinidae</taxon>
        <taxon>Rotaria</taxon>
    </lineage>
</organism>
<evidence type="ECO:0000256" key="7">
    <source>
        <dbReference type="SAM" id="MobiDB-lite"/>
    </source>
</evidence>
<name>A0A815EVF6_9BILA</name>
<dbReference type="EC" id="2.7.1.107" evidence="2"/>
<evidence type="ECO:0000256" key="1">
    <source>
        <dbReference type="ARBA" id="ARBA00009280"/>
    </source>
</evidence>
<keyword evidence="3" id="KW-0808">Transferase</keyword>
<evidence type="ECO:0000256" key="2">
    <source>
        <dbReference type="ARBA" id="ARBA00012133"/>
    </source>
</evidence>
<dbReference type="InterPro" id="IPR016064">
    <property type="entry name" value="NAD/diacylglycerol_kinase_sf"/>
</dbReference>
<dbReference type="Pfam" id="PF00609">
    <property type="entry name" value="DAGK_acc"/>
    <property type="match status" value="1"/>
</dbReference>
<proteinExistence type="inferred from homology"/>